<evidence type="ECO:0008006" key="10">
    <source>
        <dbReference type="Google" id="ProtNLM"/>
    </source>
</evidence>
<evidence type="ECO:0000256" key="4">
    <source>
        <dbReference type="ARBA" id="ARBA00023163"/>
    </source>
</evidence>
<dbReference type="InterPro" id="IPR013324">
    <property type="entry name" value="RNA_pol_sigma_r3/r4-like"/>
</dbReference>
<evidence type="ECO:0000256" key="2">
    <source>
        <dbReference type="ARBA" id="ARBA00023082"/>
    </source>
</evidence>
<gene>
    <name evidence="8" type="ORF">GCM10009827_098840</name>
</gene>
<dbReference type="Pfam" id="PF04545">
    <property type="entry name" value="Sigma70_r4"/>
    <property type="match status" value="1"/>
</dbReference>
<dbReference type="InterPro" id="IPR007627">
    <property type="entry name" value="RNA_pol_sigma70_r2"/>
</dbReference>
<dbReference type="Pfam" id="PF04542">
    <property type="entry name" value="Sigma70_r2"/>
    <property type="match status" value="1"/>
</dbReference>
<dbReference type="PANTHER" id="PTHR30385:SF7">
    <property type="entry name" value="RNA POLYMERASE SIGMA FACTOR FLIA"/>
    <property type="match status" value="1"/>
</dbReference>
<keyword evidence="9" id="KW-1185">Reference proteome</keyword>
<dbReference type="CDD" id="cd06171">
    <property type="entry name" value="Sigma70_r4"/>
    <property type="match status" value="1"/>
</dbReference>
<name>A0ABP4NJE9_9ACTN</name>
<proteinExistence type="predicted"/>
<dbReference type="NCBIfam" id="TIGR02937">
    <property type="entry name" value="sigma70-ECF"/>
    <property type="match status" value="1"/>
</dbReference>
<dbReference type="Gene3D" id="1.10.1740.10">
    <property type="match status" value="1"/>
</dbReference>
<evidence type="ECO:0000259" key="5">
    <source>
        <dbReference type="Pfam" id="PF04539"/>
    </source>
</evidence>
<organism evidence="8 9">
    <name type="scientific">Dactylosporangium maewongense</name>
    <dbReference type="NCBI Taxonomy" id="634393"/>
    <lineage>
        <taxon>Bacteria</taxon>
        <taxon>Bacillati</taxon>
        <taxon>Actinomycetota</taxon>
        <taxon>Actinomycetes</taxon>
        <taxon>Micromonosporales</taxon>
        <taxon>Micromonosporaceae</taxon>
        <taxon>Dactylosporangium</taxon>
    </lineage>
</organism>
<protein>
    <recommendedName>
        <fullName evidence="10">RNA polymerase sigma factor</fullName>
    </recommendedName>
</protein>
<dbReference type="InterPro" id="IPR007630">
    <property type="entry name" value="RNA_pol_sigma70_r4"/>
</dbReference>
<evidence type="ECO:0000313" key="9">
    <source>
        <dbReference type="Proteomes" id="UP001501470"/>
    </source>
</evidence>
<dbReference type="InterPro" id="IPR000943">
    <property type="entry name" value="RNA_pol_sigma70"/>
</dbReference>
<dbReference type="PANTHER" id="PTHR30385">
    <property type="entry name" value="SIGMA FACTOR F FLAGELLAR"/>
    <property type="match status" value="1"/>
</dbReference>
<reference evidence="9" key="1">
    <citation type="journal article" date="2019" name="Int. J. Syst. Evol. Microbiol.">
        <title>The Global Catalogue of Microorganisms (GCM) 10K type strain sequencing project: providing services to taxonomists for standard genome sequencing and annotation.</title>
        <authorList>
            <consortium name="The Broad Institute Genomics Platform"/>
            <consortium name="The Broad Institute Genome Sequencing Center for Infectious Disease"/>
            <person name="Wu L."/>
            <person name="Ma J."/>
        </authorList>
    </citation>
    <scope>NUCLEOTIDE SEQUENCE [LARGE SCALE GENOMIC DNA]</scope>
    <source>
        <strain evidence="9">JCM 15933</strain>
    </source>
</reference>
<dbReference type="SUPFAM" id="SSF88946">
    <property type="entry name" value="Sigma2 domain of RNA polymerase sigma factors"/>
    <property type="match status" value="1"/>
</dbReference>
<evidence type="ECO:0000256" key="1">
    <source>
        <dbReference type="ARBA" id="ARBA00023015"/>
    </source>
</evidence>
<dbReference type="InterPro" id="IPR013325">
    <property type="entry name" value="RNA_pol_sigma_r2"/>
</dbReference>
<dbReference type="InterPro" id="IPR014284">
    <property type="entry name" value="RNA_pol_sigma-70_dom"/>
</dbReference>
<evidence type="ECO:0000259" key="6">
    <source>
        <dbReference type="Pfam" id="PF04542"/>
    </source>
</evidence>
<evidence type="ECO:0000259" key="7">
    <source>
        <dbReference type="Pfam" id="PF04545"/>
    </source>
</evidence>
<dbReference type="SUPFAM" id="SSF88659">
    <property type="entry name" value="Sigma3 and sigma4 domains of RNA polymerase sigma factors"/>
    <property type="match status" value="2"/>
</dbReference>
<dbReference type="Proteomes" id="UP001501470">
    <property type="component" value="Unassembled WGS sequence"/>
</dbReference>
<keyword evidence="4" id="KW-0804">Transcription</keyword>
<accession>A0ABP4NJE9</accession>
<dbReference type="Pfam" id="PF04539">
    <property type="entry name" value="Sigma70_r3"/>
    <property type="match status" value="1"/>
</dbReference>
<evidence type="ECO:0000313" key="8">
    <source>
        <dbReference type="EMBL" id="GAA1561676.1"/>
    </source>
</evidence>
<sequence>MTVTSEAQTETRTSLNAAELDAAVRSHLPLVGHLVREMLGRLPTHVSREDLISAGMAALAHAAKGFDPSRGIPFGSFATTRIRGALLDELRGLDWASRSVRTRARKVELAQQELTAALGRTPTQAELAESLGVAPEELKAIGDDVQRAVVLSLQGFTAGTAEDLVPERTPGPEDLILHREKIGYLHHAVNALPERLRYVVTAYFFQERPMTDIAAELGVTESRISQLRSEALVLLRDGLNNHLDPQLLNAPERGNGCVARRREAYYSQIARQGDLSARLAHTTALGMPTSGLGDAA</sequence>
<dbReference type="EMBL" id="BAAAQD010000030">
    <property type="protein sequence ID" value="GAA1561676.1"/>
    <property type="molecule type" value="Genomic_DNA"/>
</dbReference>
<dbReference type="Gene3D" id="1.20.140.160">
    <property type="match status" value="1"/>
</dbReference>
<keyword evidence="3" id="KW-0238">DNA-binding</keyword>
<keyword evidence="1" id="KW-0805">Transcription regulation</keyword>
<evidence type="ECO:0000256" key="3">
    <source>
        <dbReference type="ARBA" id="ARBA00023125"/>
    </source>
</evidence>
<comment type="caution">
    <text evidence="8">The sequence shown here is derived from an EMBL/GenBank/DDBJ whole genome shotgun (WGS) entry which is preliminary data.</text>
</comment>
<dbReference type="PIRSF" id="PIRSF000770">
    <property type="entry name" value="RNA_pol_sigma-SigE/K"/>
    <property type="match status" value="1"/>
</dbReference>
<feature type="domain" description="RNA polymerase sigma-70 region 2" evidence="6">
    <location>
        <begin position="24"/>
        <end position="95"/>
    </location>
</feature>
<dbReference type="InterPro" id="IPR007624">
    <property type="entry name" value="RNA_pol_sigma70_r3"/>
</dbReference>
<feature type="domain" description="RNA polymerase sigma-70 region 4" evidence="7">
    <location>
        <begin position="189"/>
        <end position="236"/>
    </location>
</feature>
<dbReference type="RefSeq" id="WP_344512076.1">
    <property type="nucleotide sequence ID" value="NZ_BAAAQD010000030.1"/>
</dbReference>
<feature type="domain" description="RNA polymerase sigma-70 region 3" evidence="5">
    <location>
        <begin position="104"/>
        <end position="172"/>
    </location>
</feature>
<keyword evidence="2" id="KW-0731">Sigma factor</keyword>